<dbReference type="Proteomes" id="UP000887579">
    <property type="component" value="Unplaced"/>
</dbReference>
<evidence type="ECO:0000313" key="1">
    <source>
        <dbReference type="Proteomes" id="UP000887579"/>
    </source>
</evidence>
<proteinExistence type="predicted"/>
<organism evidence="1 2">
    <name type="scientific">Panagrolaimus sp. ES5</name>
    <dbReference type="NCBI Taxonomy" id="591445"/>
    <lineage>
        <taxon>Eukaryota</taxon>
        <taxon>Metazoa</taxon>
        <taxon>Ecdysozoa</taxon>
        <taxon>Nematoda</taxon>
        <taxon>Chromadorea</taxon>
        <taxon>Rhabditida</taxon>
        <taxon>Tylenchina</taxon>
        <taxon>Panagrolaimomorpha</taxon>
        <taxon>Panagrolaimoidea</taxon>
        <taxon>Panagrolaimidae</taxon>
        <taxon>Panagrolaimus</taxon>
    </lineage>
</organism>
<sequence length="133" mass="14705">MALKIKWSNKSGVEFCERFTYLLSTKAIQLLLSKAVNENLTTIFEELMFTGILAEKIGVERLHMPKHFAQGEFKTDCGCDGDGMPFLISKQENVYSGDIANLSSYSNFASISCPNNSSQKSVEYFAACIAHSG</sequence>
<evidence type="ECO:0000313" key="2">
    <source>
        <dbReference type="WBParaSite" id="ES5_v2.g8653.t1"/>
    </source>
</evidence>
<accession>A0AC34GUQ4</accession>
<reference evidence="2" key="1">
    <citation type="submission" date="2022-11" db="UniProtKB">
        <authorList>
            <consortium name="WormBaseParasite"/>
        </authorList>
    </citation>
    <scope>IDENTIFICATION</scope>
</reference>
<dbReference type="WBParaSite" id="ES5_v2.g8653.t1">
    <property type="protein sequence ID" value="ES5_v2.g8653.t1"/>
    <property type="gene ID" value="ES5_v2.g8653"/>
</dbReference>
<protein>
    <submittedName>
        <fullName evidence="2">Uncharacterized protein</fullName>
    </submittedName>
</protein>
<name>A0AC34GUQ4_9BILA</name>